<proteinExistence type="predicted"/>
<dbReference type="RefSeq" id="WP_071077062.1">
    <property type="nucleotide sequence ID" value="NZ_LFKP01000007.1"/>
</dbReference>
<evidence type="ECO:0000313" key="3">
    <source>
        <dbReference type="Proteomes" id="UP000179840"/>
    </source>
</evidence>
<sequence length="85" mass="9147">MSENVFFAAFFFPCTAAVIIFALKYTSGIVQARARLAQDSAYQELARSMAAAQAETAASLAALNASVAQIQTRLSKLETILKEVE</sequence>
<dbReference type="AlphaFoldDB" id="A0A1S1UA78"/>
<name>A0A1S1UA78_9BURK</name>
<accession>A0A1S1UA78</accession>
<gene>
    <name evidence="2" type="ORF">AKG95_11680</name>
</gene>
<feature type="transmembrane region" description="Helical" evidence="1">
    <location>
        <begin position="6"/>
        <end position="25"/>
    </location>
</feature>
<reference evidence="2 3" key="1">
    <citation type="submission" date="2015-06" db="EMBL/GenBank/DDBJ databases">
        <title>Draft genome sequencing of a biphenyl-degrading bacterium, Janthinobacterium lividum MEG1.</title>
        <authorList>
            <person name="Shimodaira J."/>
            <person name="Hatta T."/>
        </authorList>
    </citation>
    <scope>NUCLEOTIDE SEQUENCE [LARGE SCALE GENOMIC DNA]</scope>
    <source>
        <strain evidence="2 3">MEG1</strain>
    </source>
</reference>
<dbReference type="EMBL" id="LFKP01000007">
    <property type="protein sequence ID" value="OHV96959.1"/>
    <property type="molecule type" value="Genomic_DNA"/>
</dbReference>
<protein>
    <submittedName>
        <fullName evidence="2">Uncharacterized protein</fullName>
    </submittedName>
</protein>
<keyword evidence="1" id="KW-0472">Membrane</keyword>
<dbReference type="Proteomes" id="UP000179840">
    <property type="component" value="Unassembled WGS sequence"/>
</dbReference>
<evidence type="ECO:0000256" key="1">
    <source>
        <dbReference type="SAM" id="Phobius"/>
    </source>
</evidence>
<keyword evidence="1" id="KW-1133">Transmembrane helix</keyword>
<evidence type="ECO:0000313" key="2">
    <source>
        <dbReference type="EMBL" id="OHV96959.1"/>
    </source>
</evidence>
<comment type="caution">
    <text evidence="2">The sequence shown here is derived from an EMBL/GenBank/DDBJ whole genome shotgun (WGS) entry which is preliminary data.</text>
</comment>
<keyword evidence="1" id="KW-0812">Transmembrane</keyword>
<organism evidence="2 3">
    <name type="scientific">Janthinobacterium lividum</name>
    <dbReference type="NCBI Taxonomy" id="29581"/>
    <lineage>
        <taxon>Bacteria</taxon>
        <taxon>Pseudomonadati</taxon>
        <taxon>Pseudomonadota</taxon>
        <taxon>Betaproteobacteria</taxon>
        <taxon>Burkholderiales</taxon>
        <taxon>Oxalobacteraceae</taxon>
        <taxon>Janthinobacterium</taxon>
    </lineage>
</organism>